<evidence type="ECO:0000313" key="2">
    <source>
        <dbReference type="Proteomes" id="UP000714275"/>
    </source>
</evidence>
<name>A0A9P7D6I6_9AGAM</name>
<organism evidence="1 2">
    <name type="scientific">Suillus placidus</name>
    <dbReference type="NCBI Taxonomy" id="48579"/>
    <lineage>
        <taxon>Eukaryota</taxon>
        <taxon>Fungi</taxon>
        <taxon>Dikarya</taxon>
        <taxon>Basidiomycota</taxon>
        <taxon>Agaricomycotina</taxon>
        <taxon>Agaricomycetes</taxon>
        <taxon>Agaricomycetidae</taxon>
        <taxon>Boletales</taxon>
        <taxon>Suillineae</taxon>
        <taxon>Suillaceae</taxon>
        <taxon>Suillus</taxon>
    </lineage>
</organism>
<accession>A0A9P7D6I6</accession>
<sequence>MPAWTIISPRERDYGHPMRMKIFRIMKTVYRMLDPPNEPSAITEVGHIATLGYAAVLQEKPEPPIISSVVIHFRLFTESVTRFALLFHDMQIEDKVHDVRIPVPGELAPDMMDIYDFVFARSQKLLISSRDSDYWAECDLARRVSKQLHVQKYCERLLRQEGDGAVDIAGLRPDISRCPICDSNLIHCNSCQVASCESHVCRGFSDPPFARCVRHKMEVLCFPCLQGQGSKRELEKCPGCNSWCCARDISSCTGHPLSIPYMPRVFSSKFIAPGLITAYTESTRTHPPKRGSCMECKLPGWRSCRNKLCWSHSICPECTSGGQTCMCGEVWACDLCAEHDPSVFIRCPRCRRLFCYSCCYIDDCLMCNSSDLCHDCAEEVSDTDDKELEEMPAKLVASCGSCEVKMCDLCESYLAVSCAVCSSRLCIPCVRDAECSCDRVLCDGCVADHGCGLCSQRHRSDDNDGS</sequence>
<comment type="caution">
    <text evidence="1">The sequence shown here is derived from an EMBL/GenBank/DDBJ whole genome shotgun (WGS) entry which is preliminary data.</text>
</comment>
<dbReference type="EMBL" id="JABBWD010000004">
    <property type="protein sequence ID" value="KAG1782115.1"/>
    <property type="molecule type" value="Genomic_DNA"/>
</dbReference>
<reference evidence="1" key="1">
    <citation type="journal article" date="2020" name="New Phytol.">
        <title>Comparative genomics reveals dynamic genome evolution in host specialist ectomycorrhizal fungi.</title>
        <authorList>
            <person name="Lofgren L.A."/>
            <person name="Nguyen N.H."/>
            <person name="Vilgalys R."/>
            <person name="Ruytinx J."/>
            <person name="Liao H.L."/>
            <person name="Branco S."/>
            <person name="Kuo A."/>
            <person name="LaButti K."/>
            <person name="Lipzen A."/>
            <person name="Andreopoulos W."/>
            <person name="Pangilinan J."/>
            <person name="Riley R."/>
            <person name="Hundley H."/>
            <person name="Na H."/>
            <person name="Barry K."/>
            <person name="Grigoriev I.V."/>
            <person name="Stajich J.E."/>
            <person name="Kennedy P.G."/>
        </authorList>
    </citation>
    <scope>NUCLEOTIDE SEQUENCE</scope>
    <source>
        <strain evidence="1">DOB743</strain>
    </source>
</reference>
<keyword evidence="2" id="KW-1185">Reference proteome</keyword>
<proteinExistence type="predicted"/>
<dbReference type="OrthoDB" id="2655902at2759"/>
<evidence type="ECO:0000313" key="1">
    <source>
        <dbReference type="EMBL" id="KAG1782115.1"/>
    </source>
</evidence>
<protein>
    <submittedName>
        <fullName evidence="1">Uncharacterized protein</fullName>
    </submittedName>
</protein>
<dbReference type="Proteomes" id="UP000714275">
    <property type="component" value="Unassembled WGS sequence"/>
</dbReference>
<gene>
    <name evidence="1" type="ORF">EV702DRAFT_1069729</name>
</gene>
<dbReference type="AlphaFoldDB" id="A0A9P7D6I6"/>